<accession>A0A934Q2K4</accession>
<keyword evidence="4 7" id="KW-0547">Nucleotide-binding</keyword>
<evidence type="ECO:0000256" key="6">
    <source>
        <dbReference type="ARBA" id="ARBA00022840"/>
    </source>
</evidence>
<dbReference type="PROSITE" id="PS00107">
    <property type="entry name" value="PROTEIN_KINASE_ATP"/>
    <property type="match status" value="1"/>
</dbReference>
<reference evidence="10" key="1">
    <citation type="submission" date="2020-12" db="EMBL/GenBank/DDBJ databases">
        <title>Ramlibacter sp. nov., isolated from a freshwater alga, Cryptomonas.</title>
        <authorList>
            <person name="Kim H.M."/>
            <person name="Jeon C.O."/>
        </authorList>
    </citation>
    <scope>NUCLEOTIDE SEQUENCE</scope>
    <source>
        <strain evidence="10">CrO1</strain>
    </source>
</reference>
<evidence type="ECO:0000256" key="3">
    <source>
        <dbReference type="ARBA" id="ARBA00022679"/>
    </source>
</evidence>
<evidence type="ECO:0000256" key="2">
    <source>
        <dbReference type="ARBA" id="ARBA00022527"/>
    </source>
</evidence>
<evidence type="ECO:0000256" key="7">
    <source>
        <dbReference type="PROSITE-ProRule" id="PRU10141"/>
    </source>
</evidence>
<feature type="domain" description="Protein kinase" evidence="9">
    <location>
        <begin position="9"/>
        <end position="275"/>
    </location>
</feature>
<dbReference type="AlphaFoldDB" id="A0A934Q2K4"/>
<comment type="caution">
    <text evidence="10">The sequence shown here is derived from an EMBL/GenBank/DDBJ whole genome shotgun (WGS) entry which is preliminary data.</text>
</comment>
<dbReference type="InterPro" id="IPR017441">
    <property type="entry name" value="Protein_kinase_ATP_BS"/>
</dbReference>
<dbReference type="EMBL" id="JAEDAO010000001">
    <property type="protein sequence ID" value="MBK0393102.1"/>
    <property type="molecule type" value="Genomic_DNA"/>
</dbReference>
<dbReference type="CDD" id="cd14014">
    <property type="entry name" value="STKc_PknB_like"/>
    <property type="match status" value="1"/>
</dbReference>
<keyword evidence="6 7" id="KW-0067">ATP-binding</keyword>
<feature type="region of interest" description="Disordered" evidence="8">
    <location>
        <begin position="401"/>
        <end position="424"/>
    </location>
</feature>
<dbReference type="InterPro" id="IPR000719">
    <property type="entry name" value="Prot_kinase_dom"/>
</dbReference>
<dbReference type="GO" id="GO:0005524">
    <property type="term" value="F:ATP binding"/>
    <property type="evidence" value="ECO:0007669"/>
    <property type="project" value="UniProtKB-UniRule"/>
</dbReference>
<dbReference type="PROSITE" id="PS00108">
    <property type="entry name" value="PROTEIN_KINASE_ST"/>
    <property type="match status" value="1"/>
</dbReference>
<dbReference type="Gene3D" id="1.10.510.10">
    <property type="entry name" value="Transferase(Phosphotransferase) domain 1"/>
    <property type="match status" value="1"/>
</dbReference>
<evidence type="ECO:0000256" key="8">
    <source>
        <dbReference type="SAM" id="MobiDB-lite"/>
    </source>
</evidence>
<feature type="region of interest" description="Disordered" evidence="8">
    <location>
        <begin position="516"/>
        <end position="563"/>
    </location>
</feature>
<dbReference type="FunFam" id="1.10.510.10:FF:000021">
    <property type="entry name" value="Serine/threonine protein kinase"/>
    <property type="match status" value="1"/>
</dbReference>
<evidence type="ECO:0000256" key="4">
    <source>
        <dbReference type="ARBA" id="ARBA00022741"/>
    </source>
</evidence>
<evidence type="ECO:0000313" key="11">
    <source>
        <dbReference type="Proteomes" id="UP000617041"/>
    </source>
</evidence>
<feature type="binding site" evidence="7">
    <location>
        <position position="38"/>
    </location>
    <ligand>
        <name>ATP</name>
        <dbReference type="ChEBI" id="CHEBI:30616"/>
    </ligand>
</feature>
<dbReference type="RefSeq" id="WP_200788090.1">
    <property type="nucleotide sequence ID" value="NZ_JAEDAO010000001.1"/>
</dbReference>
<sequence>MHQRKLGRYELVRVLGKGAMGVVYEGLDPNLDRRVAIKTIMVDDLSRDAAAEYEARFRVEARSAARLQHPNIVTVYDSDRDGDTAFLVMEFIEGDDLKQHLDRGVSYDTAGALRLIVDLLAALDFAHRQGVVHRDVKPANLLIETGGRLKLTDFGVARIAGEATRTQGSMIGTLKYMAPEQVQGQKTDGRADLYSAAVVAYHLLTGVRPFDGDNDFTIIHQIIGHTPAAPSSIKPDLPAAVDAVFERALAKSRDDRFQTGADFSMALRRALHDVVQEGPDAPTVPGTVPGIARRSDTLPGAPADHQLELEYWRAIRDSVDAGDMEGFLARFPQGIYADLARRRLERLTGSGDPERTVLQGMTKPPGTAAPVESTSTMPFERSVPAGGATATEPVVIQFAQQPAAAPAPPSAGATSAKRSASSEDTTTTVIPLAVAASAKPPFLWIGGAAVAVFAAIALWLGPGRAPAPAPTTVDAPAGAPAPVVAQPASAPAIAATPAAAAASASLAAAAPAASAPGKPVAKAHTPAPQGTATAKRQEGARAARRDVAETSSRSSGERPVSPDVTCRDKVFISRQICVYNECQKPGYGHFQACVQLREDAKLREGKPGI</sequence>
<dbReference type="EC" id="2.7.11.1" evidence="1"/>
<evidence type="ECO:0000259" key="9">
    <source>
        <dbReference type="PROSITE" id="PS50011"/>
    </source>
</evidence>
<proteinExistence type="predicted"/>
<protein>
    <recommendedName>
        <fullName evidence="1">non-specific serine/threonine protein kinase</fullName>
        <ecNumber evidence="1">2.7.11.1</ecNumber>
    </recommendedName>
</protein>
<dbReference type="GO" id="GO:0004674">
    <property type="term" value="F:protein serine/threonine kinase activity"/>
    <property type="evidence" value="ECO:0007669"/>
    <property type="project" value="UniProtKB-KW"/>
</dbReference>
<dbReference type="PROSITE" id="PS50011">
    <property type="entry name" value="PROTEIN_KINASE_DOM"/>
    <property type="match status" value="1"/>
</dbReference>
<dbReference type="Gene3D" id="3.30.200.20">
    <property type="entry name" value="Phosphorylase Kinase, domain 1"/>
    <property type="match status" value="1"/>
</dbReference>
<dbReference type="Pfam" id="PF00069">
    <property type="entry name" value="Pkinase"/>
    <property type="match status" value="1"/>
</dbReference>
<feature type="region of interest" description="Disordered" evidence="8">
    <location>
        <begin position="347"/>
        <end position="375"/>
    </location>
</feature>
<dbReference type="PANTHER" id="PTHR43289:SF6">
    <property type="entry name" value="SERINE_THREONINE-PROTEIN KINASE NEKL-3"/>
    <property type="match status" value="1"/>
</dbReference>
<feature type="compositionally biased region" description="Low complexity" evidence="8">
    <location>
        <begin position="401"/>
        <end position="416"/>
    </location>
</feature>
<evidence type="ECO:0000313" key="10">
    <source>
        <dbReference type="EMBL" id="MBK0393102.1"/>
    </source>
</evidence>
<dbReference type="PANTHER" id="PTHR43289">
    <property type="entry name" value="MITOGEN-ACTIVATED PROTEIN KINASE KINASE KINASE 20-RELATED"/>
    <property type="match status" value="1"/>
</dbReference>
<dbReference type="InterPro" id="IPR008271">
    <property type="entry name" value="Ser/Thr_kinase_AS"/>
</dbReference>
<dbReference type="InterPro" id="IPR011009">
    <property type="entry name" value="Kinase-like_dom_sf"/>
</dbReference>
<dbReference type="SMART" id="SM00220">
    <property type="entry name" value="S_TKc"/>
    <property type="match status" value="1"/>
</dbReference>
<keyword evidence="11" id="KW-1185">Reference proteome</keyword>
<feature type="compositionally biased region" description="Basic and acidic residues" evidence="8">
    <location>
        <begin position="535"/>
        <end position="548"/>
    </location>
</feature>
<keyword evidence="3" id="KW-0808">Transferase</keyword>
<keyword evidence="5 10" id="KW-0418">Kinase</keyword>
<dbReference type="SUPFAM" id="SSF56112">
    <property type="entry name" value="Protein kinase-like (PK-like)"/>
    <property type="match status" value="1"/>
</dbReference>
<feature type="region of interest" description="Disordered" evidence="8">
    <location>
        <begin position="277"/>
        <end position="300"/>
    </location>
</feature>
<keyword evidence="2 10" id="KW-0723">Serine/threonine-protein kinase</keyword>
<gene>
    <name evidence="10" type="ORF">I8E28_10925</name>
</gene>
<name>A0A934Q2K4_9BURK</name>
<organism evidence="10 11">
    <name type="scientific">Ramlibacter algicola</name>
    <dbReference type="NCBI Taxonomy" id="2795217"/>
    <lineage>
        <taxon>Bacteria</taxon>
        <taxon>Pseudomonadati</taxon>
        <taxon>Pseudomonadota</taxon>
        <taxon>Betaproteobacteria</taxon>
        <taxon>Burkholderiales</taxon>
        <taxon>Comamonadaceae</taxon>
        <taxon>Ramlibacter</taxon>
    </lineage>
</organism>
<evidence type="ECO:0000256" key="1">
    <source>
        <dbReference type="ARBA" id="ARBA00012513"/>
    </source>
</evidence>
<dbReference type="Proteomes" id="UP000617041">
    <property type="component" value="Unassembled WGS sequence"/>
</dbReference>
<evidence type="ECO:0000256" key="5">
    <source>
        <dbReference type="ARBA" id="ARBA00022777"/>
    </source>
</evidence>